<protein>
    <submittedName>
        <fullName evidence="1">Uncharacterized protein</fullName>
    </submittedName>
</protein>
<evidence type="ECO:0000313" key="2">
    <source>
        <dbReference type="Proteomes" id="UP000276309"/>
    </source>
</evidence>
<dbReference type="Proteomes" id="UP000276309">
    <property type="component" value="Chromosome"/>
</dbReference>
<gene>
    <name evidence="1" type="ORF">D1013_06815</name>
</gene>
<dbReference type="EMBL" id="CP032050">
    <property type="protein sequence ID" value="AYN67099.1"/>
    <property type="molecule type" value="Genomic_DNA"/>
</dbReference>
<reference evidence="1 2" key="1">
    <citation type="submission" date="2018-08" db="EMBL/GenBank/DDBJ databases">
        <title>The reduced genetic potential of extracellular carbohydrate catabolism in Euzebyella marina RN62, a Flavobacteriia bacterium isolated from the hadal water.</title>
        <authorList>
            <person name="Xue C."/>
        </authorList>
    </citation>
    <scope>NUCLEOTIDE SEQUENCE [LARGE SCALE GENOMIC DNA]</scope>
    <source>
        <strain evidence="1 2">RN62</strain>
    </source>
</reference>
<keyword evidence="2" id="KW-1185">Reference proteome</keyword>
<accession>A0A3G2L4D6</accession>
<organism evidence="1 2">
    <name type="scientific">Euzebyella marina</name>
    <dbReference type="NCBI Taxonomy" id="1761453"/>
    <lineage>
        <taxon>Bacteria</taxon>
        <taxon>Pseudomonadati</taxon>
        <taxon>Bacteroidota</taxon>
        <taxon>Flavobacteriia</taxon>
        <taxon>Flavobacteriales</taxon>
        <taxon>Flavobacteriaceae</taxon>
        <taxon>Euzebyella</taxon>
    </lineage>
</organism>
<name>A0A3G2L4D6_9FLAO</name>
<dbReference type="KEGG" id="emar:D1013_06815"/>
<dbReference type="OrthoDB" id="1449723at2"/>
<dbReference type="AlphaFoldDB" id="A0A3G2L4D6"/>
<dbReference type="RefSeq" id="WP_121848148.1">
    <property type="nucleotide sequence ID" value="NZ_CP032050.1"/>
</dbReference>
<sequence>MKKHLITGLAIIYTFFNYSCEQAKDLKDSFDAIDCAELLIELDEEYDRGDKSCEETKKDIDQLLKKCREFLTEENIADLEFIRANCSDDD</sequence>
<proteinExistence type="predicted"/>
<evidence type="ECO:0000313" key="1">
    <source>
        <dbReference type="EMBL" id="AYN67099.1"/>
    </source>
</evidence>